<dbReference type="OrthoDB" id="9791908at2"/>
<dbReference type="SMART" id="SM01001">
    <property type="entry name" value="AIRC"/>
    <property type="match status" value="1"/>
</dbReference>
<comment type="similarity">
    <text evidence="3">Belongs to the AIR carboxylase family. Class I subfamily.</text>
</comment>
<dbReference type="HOGENOM" id="CLU_094982_2_0_0"/>
<dbReference type="InterPro" id="IPR000031">
    <property type="entry name" value="PurE_dom"/>
</dbReference>
<keyword evidence="2 3" id="KW-0413">Isomerase</keyword>
<feature type="domain" description="PurE" evidence="6">
    <location>
        <begin position="1"/>
        <end position="149"/>
    </location>
</feature>
<dbReference type="NCBIfam" id="TIGR01162">
    <property type="entry name" value="purE"/>
    <property type="match status" value="1"/>
</dbReference>
<name>D1AW68_STRM9</name>
<keyword evidence="7" id="KW-0456">Lyase</keyword>
<keyword evidence="8" id="KW-1185">Reference proteome</keyword>
<dbReference type="KEGG" id="smf:Smon_0047"/>
<comment type="function">
    <text evidence="3 4">Catalyzes the conversion of N5-carboxyaminoimidazole ribonucleotide (N5-CAIR) to 4-carboxy-5-aminoimidazole ribonucleotide (CAIR).</text>
</comment>
<feature type="binding site" evidence="3 5">
    <location>
        <position position="9"/>
    </location>
    <ligand>
        <name>substrate</name>
    </ligand>
</feature>
<comment type="catalytic activity">
    <reaction evidence="3 4">
        <text>5-carboxyamino-1-(5-phospho-D-ribosyl)imidazole + H(+) = 5-amino-1-(5-phospho-D-ribosyl)imidazole-4-carboxylate</text>
        <dbReference type="Rhea" id="RHEA:13193"/>
        <dbReference type="ChEBI" id="CHEBI:15378"/>
        <dbReference type="ChEBI" id="CHEBI:58730"/>
        <dbReference type="ChEBI" id="CHEBI:77657"/>
        <dbReference type="EC" id="5.4.99.18"/>
    </reaction>
</comment>
<protein>
    <recommendedName>
        <fullName evidence="3 4">N5-carboxyaminoimidazole ribonucleotide mutase</fullName>
        <shortName evidence="3 4">N5-CAIR mutase</shortName>
        <ecNumber evidence="3 4">5.4.99.18</ecNumber>
    </recommendedName>
    <alternativeName>
        <fullName evidence="3">5-(carboxyamino)imidazole ribonucleotide mutase</fullName>
    </alternativeName>
</protein>
<dbReference type="InterPro" id="IPR033747">
    <property type="entry name" value="PurE_ClassI"/>
</dbReference>
<dbReference type="STRING" id="519441.Smon_0047"/>
<feature type="binding site" evidence="3 5">
    <location>
        <position position="39"/>
    </location>
    <ligand>
        <name>substrate</name>
    </ligand>
</feature>
<evidence type="ECO:0000256" key="3">
    <source>
        <dbReference type="HAMAP-Rule" id="MF_01929"/>
    </source>
</evidence>
<dbReference type="GO" id="GO:0006189">
    <property type="term" value="P:'de novo' IMP biosynthetic process"/>
    <property type="evidence" value="ECO:0007669"/>
    <property type="project" value="UniProtKB-UniRule"/>
</dbReference>
<comment type="pathway">
    <text evidence="3 4">Purine metabolism; IMP biosynthesis via de novo pathway; 5-amino-1-(5-phospho-D-ribosyl)imidazole-4-carboxylate from 5-amino-1-(5-phospho-D-ribosyl)imidazole (N5-CAIR route): step 2/2.</text>
</comment>
<dbReference type="Proteomes" id="UP000002072">
    <property type="component" value="Chromosome"/>
</dbReference>
<dbReference type="EMBL" id="CP001779">
    <property type="protein sequence ID" value="ACZ00544.1"/>
    <property type="molecule type" value="Genomic_DNA"/>
</dbReference>
<dbReference type="PIRSF" id="PIRSF001338">
    <property type="entry name" value="AIR_carboxylase"/>
    <property type="match status" value="1"/>
</dbReference>
<dbReference type="AlphaFoldDB" id="D1AW68"/>
<dbReference type="SUPFAM" id="SSF52255">
    <property type="entry name" value="N5-CAIR mutase (phosphoribosylaminoimidazole carboxylase, PurE)"/>
    <property type="match status" value="1"/>
</dbReference>
<evidence type="ECO:0000259" key="6">
    <source>
        <dbReference type="SMART" id="SM01001"/>
    </source>
</evidence>
<dbReference type="EC" id="5.4.99.18" evidence="3 4"/>
<evidence type="ECO:0000256" key="4">
    <source>
        <dbReference type="PIRNR" id="PIRNR001338"/>
    </source>
</evidence>
<evidence type="ECO:0000313" key="7">
    <source>
        <dbReference type="EMBL" id="ACZ00544.1"/>
    </source>
</evidence>
<dbReference type="GO" id="GO:0034023">
    <property type="term" value="F:5-(carboxyamino)imidazole ribonucleotide mutase activity"/>
    <property type="evidence" value="ECO:0007669"/>
    <property type="project" value="UniProtKB-UniRule"/>
</dbReference>
<evidence type="ECO:0000256" key="2">
    <source>
        <dbReference type="ARBA" id="ARBA00023235"/>
    </source>
</evidence>
<dbReference type="PANTHER" id="PTHR23046:SF2">
    <property type="entry name" value="PHOSPHORIBOSYLAMINOIMIDAZOLE CARBOXYLASE"/>
    <property type="match status" value="1"/>
</dbReference>
<gene>
    <name evidence="3" type="primary">purE</name>
    <name evidence="7" type="ordered locus">Smon_0047</name>
</gene>
<accession>D1AW68</accession>
<dbReference type="Gene3D" id="3.40.50.1970">
    <property type="match status" value="1"/>
</dbReference>
<dbReference type="UniPathway" id="UPA00074">
    <property type="reaction ID" value="UER00943"/>
</dbReference>
<reference evidence="7 8" key="1">
    <citation type="journal article" date="2009" name="Stand. Genomic Sci.">
        <title>Complete genome sequence of Streptobacillus moniliformis type strain (9901T).</title>
        <authorList>
            <person name="Nolan M."/>
            <person name="Gronow S."/>
            <person name="Lapidus A."/>
            <person name="Ivanova N."/>
            <person name="Copeland A."/>
            <person name="Lucas S."/>
            <person name="Del Rio T.G."/>
            <person name="Chen F."/>
            <person name="Tice H."/>
            <person name="Pitluck S."/>
            <person name="Cheng J.F."/>
            <person name="Sims D."/>
            <person name="Meincke L."/>
            <person name="Bruce D."/>
            <person name="Goodwin L."/>
            <person name="Brettin T."/>
            <person name="Han C."/>
            <person name="Detter J.C."/>
            <person name="Ovchinikova G."/>
            <person name="Pati A."/>
            <person name="Mavromatis K."/>
            <person name="Mikhailova N."/>
            <person name="Chen A."/>
            <person name="Palaniappan K."/>
            <person name="Land M."/>
            <person name="Hauser L."/>
            <person name="Chang Y.J."/>
            <person name="Jeffries C.D."/>
            <person name="Rohde M."/>
            <person name="Sproer C."/>
            <person name="Goker M."/>
            <person name="Bristow J."/>
            <person name="Eisen J.A."/>
            <person name="Markowitz V."/>
            <person name="Hugenholtz P."/>
            <person name="Kyrpides N.C."/>
            <person name="Klenk H.P."/>
            <person name="Chain P."/>
        </authorList>
    </citation>
    <scope>NUCLEOTIDE SEQUENCE [LARGE SCALE GENOMIC DNA]</scope>
    <source>
        <strain evidence="8">ATCC 14647 / DSM 12112 / NCTC 10651 / 9901</strain>
    </source>
</reference>
<evidence type="ECO:0000256" key="5">
    <source>
        <dbReference type="PIRSR" id="PIRSR001338-1"/>
    </source>
</evidence>
<dbReference type="GeneID" id="29672867"/>
<dbReference type="PANTHER" id="PTHR23046">
    <property type="entry name" value="PHOSPHORIBOSYLAMINOIMIDAZOLE CARBOXYLASE CATALYTIC SUBUNIT"/>
    <property type="match status" value="1"/>
</dbReference>
<proteinExistence type="inferred from homology"/>
<dbReference type="GO" id="GO:0016829">
    <property type="term" value="F:lyase activity"/>
    <property type="evidence" value="ECO:0007669"/>
    <property type="project" value="UniProtKB-KW"/>
</dbReference>
<organism evidence="7 8">
    <name type="scientific">Streptobacillus moniliformis (strain ATCC 14647 / DSM 12112 / NCTC 10651 / 9901)</name>
    <dbReference type="NCBI Taxonomy" id="519441"/>
    <lineage>
        <taxon>Bacteria</taxon>
        <taxon>Fusobacteriati</taxon>
        <taxon>Fusobacteriota</taxon>
        <taxon>Fusobacteriia</taxon>
        <taxon>Fusobacteriales</taxon>
        <taxon>Leptotrichiaceae</taxon>
        <taxon>Streptobacillus</taxon>
    </lineage>
</organism>
<sequence>MQVAIIFGSRSDLNVMKGASNVLKEFDIKYEAFILSAHRVPELLEETIKEIEEKGCEVIIAGAGLAAHLPGVIASKTILPVIGVPINASLGGIDSLYSIVQMPKGIPVATVGIDNSYNAGMLAVQILSVKHLEIKEMLIRFRKEMKEKFKLDNEVKVEI</sequence>
<keyword evidence="1 3" id="KW-0658">Purine biosynthesis</keyword>
<dbReference type="eggNOG" id="COG0041">
    <property type="taxonomic scope" value="Bacteria"/>
</dbReference>
<dbReference type="HAMAP" id="MF_01929">
    <property type="entry name" value="PurE_classI"/>
    <property type="match status" value="1"/>
</dbReference>
<dbReference type="RefSeq" id="WP_012858102.1">
    <property type="nucleotide sequence ID" value="NC_013515.1"/>
</dbReference>
<evidence type="ECO:0000313" key="8">
    <source>
        <dbReference type="Proteomes" id="UP000002072"/>
    </source>
</evidence>
<feature type="binding site" evidence="3 5">
    <location>
        <position position="12"/>
    </location>
    <ligand>
        <name>substrate</name>
    </ligand>
</feature>
<dbReference type="Pfam" id="PF00731">
    <property type="entry name" value="AIRC"/>
    <property type="match status" value="1"/>
</dbReference>
<evidence type="ECO:0000256" key="1">
    <source>
        <dbReference type="ARBA" id="ARBA00022755"/>
    </source>
</evidence>
<dbReference type="InterPro" id="IPR024694">
    <property type="entry name" value="PurE_prokaryotes"/>
</dbReference>